<dbReference type="SUPFAM" id="SSF51735">
    <property type="entry name" value="NAD(P)-binding Rossmann-fold domains"/>
    <property type="match status" value="1"/>
</dbReference>
<accession>A0A917MU86</accession>
<dbReference type="Gene3D" id="3.40.50.720">
    <property type="entry name" value="NAD(P)-binding Rossmann-like Domain"/>
    <property type="match status" value="1"/>
</dbReference>
<keyword evidence="2" id="KW-1185">Reference proteome</keyword>
<dbReference type="EMBL" id="BMIB01000002">
    <property type="protein sequence ID" value="GGH64154.1"/>
    <property type="molecule type" value="Genomic_DNA"/>
</dbReference>
<dbReference type="Proteomes" id="UP000627292">
    <property type="component" value="Unassembled WGS sequence"/>
</dbReference>
<organism evidence="1 2">
    <name type="scientific">Filimonas zeae</name>
    <dbReference type="NCBI Taxonomy" id="1737353"/>
    <lineage>
        <taxon>Bacteria</taxon>
        <taxon>Pseudomonadati</taxon>
        <taxon>Bacteroidota</taxon>
        <taxon>Chitinophagia</taxon>
        <taxon>Chitinophagales</taxon>
        <taxon>Chitinophagaceae</taxon>
        <taxon>Filimonas</taxon>
    </lineage>
</organism>
<proteinExistence type="predicted"/>
<evidence type="ECO:0000313" key="1">
    <source>
        <dbReference type="EMBL" id="GGH64154.1"/>
    </source>
</evidence>
<reference evidence="1" key="2">
    <citation type="submission" date="2020-09" db="EMBL/GenBank/DDBJ databases">
        <authorList>
            <person name="Sun Q."/>
            <person name="Zhou Y."/>
        </authorList>
    </citation>
    <scope>NUCLEOTIDE SEQUENCE</scope>
    <source>
        <strain evidence="1">CGMCC 1.15290</strain>
    </source>
</reference>
<sequence>MAHHLQHRYQINVTVTSEEKSNTLLAEGIPASVARFADDKVYTPTAAWAEAAQQDAIIITVPFSKSTPTEQLNNRFHHLHHFLGAYNKQLFLMSSIGVYPQVPQLITENSLPEAMLTANILAVEKLVRSFYPQVNILRLGGLMGDNRVFSKYQVTGLDQPVNHVHYQDICLAVEKMIQQQTTAQTYNIVAPLHPSKDEVMHCQQQLTSTPALPVAGRIISADAFVKDLDFQYTYPDPRLFPIQ</sequence>
<protein>
    <submittedName>
        <fullName evidence="1">Uncharacterized protein</fullName>
    </submittedName>
</protein>
<comment type="caution">
    <text evidence="1">The sequence shown here is derived from an EMBL/GenBank/DDBJ whole genome shotgun (WGS) entry which is preliminary data.</text>
</comment>
<gene>
    <name evidence="1" type="ORF">GCM10011379_15870</name>
</gene>
<reference evidence="1" key="1">
    <citation type="journal article" date="2014" name="Int. J. Syst. Evol. Microbiol.">
        <title>Complete genome sequence of Corynebacterium casei LMG S-19264T (=DSM 44701T), isolated from a smear-ripened cheese.</title>
        <authorList>
            <consortium name="US DOE Joint Genome Institute (JGI-PGF)"/>
            <person name="Walter F."/>
            <person name="Albersmeier A."/>
            <person name="Kalinowski J."/>
            <person name="Ruckert C."/>
        </authorList>
    </citation>
    <scope>NUCLEOTIDE SEQUENCE</scope>
    <source>
        <strain evidence="1">CGMCC 1.15290</strain>
    </source>
</reference>
<evidence type="ECO:0000313" key="2">
    <source>
        <dbReference type="Proteomes" id="UP000627292"/>
    </source>
</evidence>
<name>A0A917MU86_9BACT</name>
<dbReference type="InterPro" id="IPR036291">
    <property type="entry name" value="NAD(P)-bd_dom_sf"/>
</dbReference>
<dbReference type="AlphaFoldDB" id="A0A917MU86"/>